<organism evidence="1 2">
    <name type="scientific">Tothia fuscella</name>
    <dbReference type="NCBI Taxonomy" id="1048955"/>
    <lineage>
        <taxon>Eukaryota</taxon>
        <taxon>Fungi</taxon>
        <taxon>Dikarya</taxon>
        <taxon>Ascomycota</taxon>
        <taxon>Pezizomycotina</taxon>
        <taxon>Dothideomycetes</taxon>
        <taxon>Pleosporomycetidae</taxon>
        <taxon>Venturiales</taxon>
        <taxon>Cylindrosympodiaceae</taxon>
        <taxon>Tothia</taxon>
    </lineage>
</organism>
<accession>A0A9P4NPN4</accession>
<evidence type="ECO:0000313" key="2">
    <source>
        <dbReference type="Proteomes" id="UP000800235"/>
    </source>
</evidence>
<proteinExistence type="predicted"/>
<reference evidence="1" key="1">
    <citation type="journal article" date="2020" name="Stud. Mycol.">
        <title>101 Dothideomycetes genomes: a test case for predicting lifestyles and emergence of pathogens.</title>
        <authorList>
            <person name="Haridas S."/>
            <person name="Albert R."/>
            <person name="Binder M."/>
            <person name="Bloem J."/>
            <person name="Labutti K."/>
            <person name="Salamov A."/>
            <person name="Andreopoulos B."/>
            <person name="Baker S."/>
            <person name="Barry K."/>
            <person name="Bills G."/>
            <person name="Bluhm B."/>
            <person name="Cannon C."/>
            <person name="Castanera R."/>
            <person name="Culley D."/>
            <person name="Daum C."/>
            <person name="Ezra D."/>
            <person name="Gonzalez J."/>
            <person name="Henrissat B."/>
            <person name="Kuo A."/>
            <person name="Liang C."/>
            <person name="Lipzen A."/>
            <person name="Lutzoni F."/>
            <person name="Magnuson J."/>
            <person name="Mondo S."/>
            <person name="Nolan M."/>
            <person name="Ohm R."/>
            <person name="Pangilinan J."/>
            <person name="Park H.-J."/>
            <person name="Ramirez L."/>
            <person name="Alfaro M."/>
            <person name="Sun H."/>
            <person name="Tritt A."/>
            <person name="Yoshinaga Y."/>
            <person name="Zwiers L.-H."/>
            <person name="Turgeon B."/>
            <person name="Goodwin S."/>
            <person name="Spatafora J."/>
            <person name="Crous P."/>
            <person name="Grigoriev I."/>
        </authorList>
    </citation>
    <scope>NUCLEOTIDE SEQUENCE</scope>
    <source>
        <strain evidence="1">CBS 130266</strain>
    </source>
</reference>
<comment type="caution">
    <text evidence="1">The sequence shown here is derived from an EMBL/GenBank/DDBJ whole genome shotgun (WGS) entry which is preliminary data.</text>
</comment>
<name>A0A9P4NPN4_9PEZI</name>
<sequence>MSSALPTDPHFPDTTLHRLPNTEYQRMKVVVKETLEKFYTTVWPADEIHDDRSREMLTMVACEPTSEDVDPWQIFLGKHTAIKIVPLPTNLGIIRIVLFTLPFEQQNFKLRLRICQKESLDFEMFYFSYDEMVRLLNNHYRSLGLYLQPYGLYLAVEEVGVAEQSTFQDIYTNLTSSLPKALQFLGLQKPIGFEKESKLFKWTTSGNFNTSNIGECSGGAGDMIKRFSDIWYRDNMNQFQDRAISTRRSVREEAFRFFPDSEIIYSTKIIKWAIKMLPPICDKDAVSSLSAQVEALNLTTGSEEGAGNGLLAGESDDTH</sequence>
<keyword evidence="2" id="KW-1185">Reference proteome</keyword>
<evidence type="ECO:0000313" key="1">
    <source>
        <dbReference type="EMBL" id="KAF2429044.1"/>
    </source>
</evidence>
<protein>
    <submittedName>
        <fullName evidence="1">Uncharacterized protein</fullName>
    </submittedName>
</protein>
<dbReference type="EMBL" id="MU007050">
    <property type="protein sequence ID" value="KAF2429044.1"/>
    <property type="molecule type" value="Genomic_DNA"/>
</dbReference>
<dbReference type="AlphaFoldDB" id="A0A9P4NPN4"/>
<gene>
    <name evidence="1" type="ORF">EJ08DRAFT_698625</name>
</gene>
<dbReference type="Proteomes" id="UP000800235">
    <property type="component" value="Unassembled WGS sequence"/>
</dbReference>